<protein>
    <submittedName>
        <fullName evidence="3">HTH-type transcriptional regulator immR</fullName>
    </submittedName>
</protein>
<dbReference type="PROSITE" id="PS50943">
    <property type="entry name" value="HTH_CROC1"/>
    <property type="match status" value="1"/>
</dbReference>
<dbReference type="SUPFAM" id="SSF47413">
    <property type="entry name" value="lambda repressor-like DNA-binding domains"/>
    <property type="match status" value="1"/>
</dbReference>
<dbReference type="STRING" id="39482.ERS852491_02202"/>
<dbReference type="Gene3D" id="1.10.260.40">
    <property type="entry name" value="lambda repressor-like DNA-binding domains"/>
    <property type="match status" value="1"/>
</dbReference>
<dbReference type="CDD" id="cd00093">
    <property type="entry name" value="HTH_XRE"/>
    <property type="match status" value="1"/>
</dbReference>
<dbReference type="EMBL" id="CYZU01000018">
    <property type="protein sequence ID" value="CUO43600.1"/>
    <property type="molecule type" value="Genomic_DNA"/>
</dbReference>
<keyword evidence="1" id="KW-0238">DNA-binding</keyword>
<dbReference type="Proteomes" id="UP000095544">
    <property type="component" value="Unassembled WGS sequence"/>
</dbReference>
<dbReference type="OrthoDB" id="2222263at2"/>
<dbReference type="InterPro" id="IPR001387">
    <property type="entry name" value="Cro/C1-type_HTH"/>
</dbReference>
<sequence length="124" mass="14077">MANIQLVKNLKRYRTARKLTQKELGKMLNISRQAYSNYETGKRTPDLDLLLKIAQIYNITLDDLIKHPYRADGIIHEDKGPFQPGIELLTGNTIYLSEEEVAIVLGVRNAGEDVKAVIKRLLAE</sequence>
<dbReference type="PANTHER" id="PTHR46558:SF11">
    <property type="entry name" value="HTH-TYPE TRANSCRIPTIONAL REGULATOR XRE"/>
    <property type="match status" value="1"/>
</dbReference>
<evidence type="ECO:0000313" key="4">
    <source>
        <dbReference type="Proteomes" id="UP000095544"/>
    </source>
</evidence>
<name>A0A174F5J6_9FIRM</name>
<evidence type="ECO:0000259" key="2">
    <source>
        <dbReference type="PROSITE" id="PS50943"/>
    </source>
</evidence>
<dbReference type="GO" id="GO:0003677">
    <property type="term" value="F:DNA binding"/>
    <property type="evidence" value="ECO:0007669"/>
    <property type="project" value="UniProtKB-KW"/>
</dbReference>
<dbReference type="PANTHER" id="PTHR46558">
    <property type="entry name" value="TRACRIPTIONAL REGULATORY PROTEIN-RELATED-RELATED"/>
    <property type="match status" value="1"/>
</dbReference>
<accession>A0A174F5J6</accession>
<dbReference type="SMART" id="SM00530">
    <property type="entry name" value="HTH_XRE"/>
    <property type="match status" value="1"/>
</dbReference>
<dbReference type="RefSeq" id="WP_055153083.1">
    <property type="nucleotide sequence ID" value="NZ_JADNFP010000003.1"/>
</dbReference>
<gene>
    <name evidence="3" type="primary">immR_11</name>
    <name evidence="3" type="ORF">ERS852491_02202</name>
</gene>
<proteinExistence type="predicted"/>
<dbReference type="AlphaFoldDB" id="A0A174F5J6"/>
<reference evidence="3 4" key="1">
    <citation type="submission" date="2015-09" db="EMBL/GenBank/DDBJ databases">
        <authorList>
            <consortium name="Pathogen Informatics"/>
        </authorList>
    </citation>
    <scope>NUCLEOTIDE SEQUENCE [LARGE SCALE GENOMIC DNA]</scope>
    <source>
        <strain evidence="3 4">2789STDY5834876</strain>
    </source>
</reference>
<organism evidence="3 4">
    <name type="scientific">Faecalicatena contorta</name>
    <dbReference type="NCBI Taxonomy" id="39482"/>
    <lineage>
        <taxon>Bacteria</taxon>
        <taxon>Bacillati</taxon>
        <taxon>Bacillota</taxon>
        <taxon>Clostridia</taxon>
        <taxon>Lachnospirales</taxon>
        <taxon>Lachnospiraceae</taxon>
        <taxon>Faecalicatena</taxon>
    </lineage>
</organism>
<feature type="domain" description="HTH cro/C1-type" evidence="2">
    <location>
        <begin position="10"/>
        <end position="64"/>
    </location>
</feature>
<dbReference type="InterPro" id="IPR010982">
    <property type="entry name" value="Lambda_DNA-bd_dom_sf"/>
</dbReference>
<dbReference type="Pfam" id="PF01381">
    <property type="entry name" value="HTH_3"/>
    <property type="match status" value="1"/>
</dbReference>
<evidence type="ECO:0000313" key="3">
    <source>
        <dbReference type="EMBL" id="CUO43600.1"/>
    </source>
</evidence>
<evidence type="ECO:0000256" key="1">
    <source>
        <dbReference type="ARBA" id="ARBA00023125"/>
    </source>
</evidence>